<dbReference type="PROSITE" id="PS51918">
    <property type="entry name" value="RADICAL_SAM"/>
    <property type="match status" value="1"/>
</dbReference>
<evidence type="ECO:0000256" key="9">
    <source>
        <dbReference type="ARBA" id="ARBA00047365"/>
    </source>
</evidence>
<dbReference type="PANTHER" id="PTHR30352">
    <property type="entry name" value="PYRUVATE FORMATE-LYASE-ACTIVATING ENZYME"/>
    <property type="match status" value="1"/>
</dbReference>
<dbReference type="InterPro" id="IPR040074">
    <property type="entry name" value="BssD/PflA/YjjW"/>
</dbReference>
<dbReference type="InterPro" id="IPR023912">
    <property type="entry name" value="YjjW_bact"/>
</dbReference>
<evidence type="ECO:0000256" key="7">
    <source>
        <dbReference type="ARBA" id="ARBA00023004"/>
    </source>
</evidence>
<dbReference type="InterPro" id="IPR012839">
    <property type="entry name" value="Organic_radical_activase"/>
</dbReference>
<dbReference type="InterPro" id="IPR007197">
    <property type="entry name" value="rSAM"/>
</dbReference>
<evidence type="ECO:0000256" key="3">
    <source>
        <dbReference type="ARBA" id="ARBA00022485"/>
    </source>
</evidence>
<dbReference type="CDD" id="cd01335">
    <property type="entry name" value="Radical_SAM"/>
    <property type="match status" value="1"/>
</dbReference>
<dbReference type="SUPFAM" id="SSF54862">
    <property type="entry name" value="4Fe-4S ferredoxins"/>
    <property type="match status" value="1"/>
</dbReference>
<dbReference type="GO" id="GO:0046872">
    <property type="term" value="F:metal ion binding"/>
    <property type="evidence" value="ECO:0007669"/>
    <property type="project" value="UniProtKB-KW"/>
</dbReference>
<comment type="cofactor">
    <cofactor evidence="1">
        <name>[4Fe-4S] cluster</name>
        <dbReference type="ChEBI" id="CHEBI:49883"/>
    </cofactor>
</comment>
<dbReference type="Proteomes" id="UP000095651">
    <property type="component" value="Unassembled WGS sequence"/>
</dbReference>
<sequence>MKAPVNKIIPVSVVDGPGNRTAVFLQGCNISCAYCHNPETQKLCTGCGICVDGCPAGALALNGKTVLWDEKKCVSCDRCIAVCPNYASPKIREMSAEEVFEEVSGNLPFIRGITVSGGECCLYPEFLEELFGLCKEAGLSCLIDSNGMVDFSLYPELLELSDGVMLDVKSWDPEVYRRLTGADNAVVKKNLELLWRKNKLEEIRIVCLSGESDYEEVLRGIAGLMGSPVTARVKLIRFRPFGVRGRLSGASEPDDRVMRELAAWAGEMGYQNVVLT</sequence>
<evidence type="ECO:0000256" key="8">
    <source>
        <dbReference type="ARBA" id="ARBA00023014"/>
    </source>
</evidence>
<dbReference type="Pfam" id="PF00037">
    <property type="entry name" value="Fer4"/>
    <property type="match status" value="2"/>
</dbReference>
<dbReference type="InterPro" id="IPR017896">
    <property type="entry name" value="4Fe4S_Fe-S-bd"/>
</dbReference>
<dbReference type="AlphaFoldDB" id="A0A173Y2Z3"/>
<evidence type="ECO:0000256" key="4">
    <source>
        <dbReference type="ARBA" id="ARBA00022691"/>
    </source>
</evidence>
<dbReference type="SUPFAM" id="SSF102114">
    <property type="entry name" value="Radical SAM enzymes"/>
    <property type="match status" value="1"/>
</dbReference>
<feature type="domain" description="4Fe-4S ferredoxin-type" evidence="10">
    <location>
        <begin position="32"/>
        <end position="64"/>
    </location>
</feature>
<protein>
    <submittedName>
        <fullName evidence="12">Radical SAM protein</fullName>
        <ecNumber evidence="12">1.97.1.-</ecNumber>
    </submittedName>
</protein>
<evidence type="ECO:0000259" key="11">
    <source>
        <dbReference type="PROSITE" id="PS51918"/>
    </source>
</evidence>
<dbReference type="Gene3D" id="3.20.20.70">
    <property type="entry name" value="Aldolase class I"/>
    <property type="match status" value="1"/>
</dbReference>
<dbReference type="SFLD" id="SFLDG01118">
    <property type="entry name" value="activating_enzymes__group_2"/>
    <property type="match status" value="1"/>
</dbReference>
<dbReference type="Pfam" id="PF04055">
    <property type="entry name" value="Radical_SAM"/>
    <property type="match status" value="1"/>
</dbReference>
<keyword evidence="6 12" id="KW-0560">Oxidoreductase</keyword>
<proteinExistence type="inferred from homology"/>
<keyword evidence="7" id="KW-0408">Iron</keyword>
<comment type="catalytic activity">
    <reaction evidence="9">
        <text>glycyl-[protein] + reduced [flavodoxin] + S-adenosyl-L-methionine = glycin-2-yl radical-[protein] + semiquinone [flavodoxin] + 5'-deoxyadenosine + L-methionine + H(+)</text>
        <dbReference type="Rhea" id="RHEA:61976"/>
        <dbReference type="Rhea" id="RHEA-COMP:10622"/>
        <dbReference type="Rhea" id="RHEA-COMP:14480"/>
        <dbReference type="Rhea" id="RHEA-COMP:15993"/>
        <dbReference type="Rhea" id="RHEA-COMP:15994"/>
        <dbReference type="ChEBI" id="CHEBI:15378"/>
        <dbReference type="ChEBI" id="CHEBI:17319"/>
        <dbReference type="ChEBI" id="CHEBI:29947"/>
        <dbReference type="ChEBI" id="CHEBI:32722"/>
        <dbReference type="ChEBI" id="CHEBI:57618"/>
        <dbReference type="ChEBI" id="CHEBI:57844"/>
        <dbReference type="ChEBI" id="CHEBI:59789"/>
        <dbReference type="ChEBI" id="CHEBI:140311"/>
    </reaction>
</comment>
<evidence type="ECO:0000256" key="2">
    <source>
        <dbReference type="ARBA" id="ARBA00009777"/>
    </source>
</evidence>
<dbReference type="GO" id="GO:0051539">
    <property type="term" value="F:4 iron, 4 sulfur cluster binding"/>
    <property type="evidence" value="ECO:0007669"/>
    <property type="project" value="UniProtKB-KW"/>
</dbReference>
<dbReference type="InterPro" id="IPR034457">
    <property type="entry name" value="Organic_radical-activating"/>
</dbReference>
<dbReference type="InterPro" id="IPR058240">
    <property type="entry name" value="rSAM_sf"/>
</dbReference>
<dbReference type="EMBL" id="CYZE01000001">
    <property type="protein sequence ID" value="CUN58289.1"/>
    <property type="molecule type" value="Genomic_DNA"/>
</dbReference>
<evidence type="ECO:0000256" key="1">
    <source>
        <dbReference type="ARBA" id="ARBA00001966"/>
    </source>
</evidence>
<feature type="domain" description="Radical SAM core" evidence="11">
    <location>
        <begin position="14"/>
        <end position="271"/>
    </location>
</feature>
<dbReference type="NCBIfam" id="TIGR04041">
    <property type="entry name" value="activase_YjjW"/>
    <property type="match status" value="1"/>
</dbReference>
<name>A0A173Y2Z3_9FIRM</name>
<dbReference type="PANTHER" id="PTHR30352:SF13">
    <property type="entry name" value="GLYCYL-RADICAL ENZYME ACTIVATING ENZYME YJJW-RELATED"/>
    <property type="match status" value="1"/>
</dbReference>
<feature type="domain" description="4Fe-4S ferredoxin-type" evidence="10">
    <location>
        <begin position="66"/>
        <end position="93"/>
    </location>
</feature>
<dbReference type="PROSITE" id="PS01087">
    <property type="entry name" value="RADICAL_ACTIVATING"/>
    <property type="match status" value="1"/>
</dbReference>
<dbReference type="SFLD" id="SFLDG01066">
    <property type="entry name" value="organic_radical-activating_enz"/>
    <property type="match status" value="1"/>
</dbReference>
<dbReference type="InterPro" id="IPR013785">
    <property type="entry name" value="Aldolase_TIM"/>
</dbReference>
<comment type="similarity">
    <text evidence="2">Belongs to the organic radical-activating enzymes family.</text>
</comment>
<dbReference type="PIRSF" id="PIRSF000371">
    <property type="entry name" value="PFL_act_enz"/>
    <property type="match status" value="1"/>
</dbReference>
<dbReference type="SFLD" id="SFLDS00029">
    <property type="entry name" value="Radical_SAM"/>
    <property type="match status" value="1"/>
</dbReference>
<dbReference type="EC" id="1.97.1.-" evidence="12"/>
<evidence type="ECO:0000313" key="12">
    <source>
        <dbReference type="EMBL" id="CUN58289.1"/>
    </source>
</evidence>
<dbReference type="InterPro" id="IPR001989">
    <property type="entry name" value="Radical_activat_CS"/>
</dbReference>
<evidence type="ECO:0000313" key="13">
    <source>
        <dbReference type="Proteomes" id="UP000095651"/>
    </source>
</evidence>
<evidence type="ECO:0000256" key="5">
    <source>
        <dbReference type="ARBA" id="ARBA00022723"/>
    </source>
</evidence>
<dbReference type="GO" id="GO:0016491">
    <property type="term" value="F:oxidoreductase activity"/>
    <property type="evidence" value="ECO:0007669"/>
    <property type="project" value="UniProtKB-KW"/>
</dbReference>
<dbReference type="SFLD" id="SFLDF00392">
    <property type="entry name" value="YjjI_activase"/>
    <property type="match status" value="1"/>
</dbReference>
<dbReference type="PROSITE" id="PS51379">
    <property type="entry name" value="4FE4S_FER_2"/>
    <property type="match status" value="2"/>
</dbReference>
<organism evidence="12 13">
    <name type="scientific">Hungatella hathewayi</name>
    <dbReference type="NCBI Taxonomy" id="154046"/>
    <lineage>
        <taxon>Bacteria</taxon>
        <taxon>Bacillati</taxon>
        <taxon>Bacillota</taxon>
        <taxon>Clostridia</taxon>
        <taxon>Lachnospirales</taxon>
        <taxon>Lachnospiraceae</taxon>
        <taxon>Hungatella</taxon>
    </lineage>
</organism>
<keyword evidence="5" id="KW-0479">Metal-binding</keyword>
<reference evidence="12 13" key="1">
    <citation type="submission" date="2015-09" db="EMBL/GenBank/DDBJ databases">
        <authorList>
            <consortium name="Pathogen Informatics"/>
        </authorList>
    </citation>
    <scope>NUCLEOTIDE SEQUENCE [LARGE SCALE GENOMIC DNA]</scope>
    <source>
        <strain evidence="12 13">2789STDY5608850</strain>
    </source>
</reference>
<keyword evidence="8" id="KW-0411">Iron-sulfur</keyword>
<gene>
    <name evidence="12" type="primary">csdA_1</name>
    <name evidence="12" type="ORF">ERS852407_00626</name>
</gene>
<accession>A0A173Y2Z3</accession>
<keyword evidence="4" id="KW-0949">S-adenosyl-L-methionine</keyword>
<dbReference type="InterPro" id="IPR017900">
    <property type="entry name" value="4Fe4S_Fe_S_CS"/>
</dbReference>
<dbReference type="Gene3D" id="3.30.70.20">
    <property type="match status" value="1"/>
</dbReference>
<dbReference type="PROSITE" id="PS00198">
    <property type="entry name" value="4FE4S_FER_1"/>
    <property type="match status" value="1"/>
</dbReference>
<keyword evidence="3" id="KW-0004">4Fe-4S</keyword>
<evidence type="ECO:0000256" key="6">
    <source>
        <dbReference type="ARBA" id="ARBA00023002"/>
    </source>
</evidence>
<dbReference type="RefSeq" id="WP_055652946.1">
    <property type="nucleotide sequence ID" value="NZ_CABIXC010000001.1"/>
</dbReference>
<evidence type="ECO:0000259" key="10">
    <source>
        <dbReference type="PROSITE" id="PS51379"/>
    </source>
</evidence>